<dbReference type="PANTHER" id="PTHR10773:SF19">
    <property type="match status" value="1"/>
</dbReference>
<sequence length="1714" mass="195310">MAEAAVMSSCAEDERTVKKEADMSAEEEQLALDLAVEDEVASVIKTDQGQNLIVDSAFQQRQSPRDEQTKQEWEEGEEKQNDSVVKTPKAEEGVEENSPSEPSVHHDTGEEALGCACKKQCWKKFTPEERQQIYTRFWELGSDMMRRCWLRKHVTRRCNLYGASQPTQRGLYKKYQLFSSKIERRVKVCSSFFKTTIGLSMPELLHFLDGSSLEEQSFESNSGTLCDINSNKGSSRIDRVYSCTVTDQEKLHAPSFDKKVNSTGLAEEADSVLNDASSVDEDWSSLQIHFDLGDEVAALCVKQAFLQQPKLFSEVPKEQSTALILNKFNQTYPMHSMDMSHFLPIYHKVFKKFKRRKISRCCQDEETSLSDEVRENEMNNESDALGEDDFGKKGKPEFHSENNIKARLRRRPKMSGTSQANPSKSETQRRNDQKDFVPKRSVGLVNTNDLSGAKQKIQRAIRSRVKRLKEYAIAMQAAMKKKRDENYEKSDRVVAKSTVVNTHNRTRRDTLKVLRFKHKHPMLPACNCTRRNCSAKIPEEQRQAIHEAFWKIISVYDKKAWLLKYVDRLKPADNIVSFFHRKKYLTKKYFLPDSQGEKVEVCRLCFNNTLGFKWDSVIDHIVRSKLPVSRITQTPRKRTPRWLPEKIIGSVQKYILSVTENNKIFGVREESSSTSLYTEKRSTSKSPRDSAPAMKLKDLYREYKEKHQSLKFNLGYQSFRRICENALCQRQRADSKSTNGCEIPEQHKELECELSDEDNNDSIHTPFQNSAFELEGSGSNSTNTPPVKGQKKFVDVSTTCDIINEATSSSQSLPARVNKRTSENCILDVGSGILKKSTAFSIRIPHDTAAVKRKNRPLSKMNDKSNYPVLPPCKCVKKCFEKFTEQQRQELNDKYWTLPSYNVRKQWLNEHIERYDVQRRSVQPSSHKPASRRPFRKTESRSYFLPDRFGSKIGVCRYFFLGTLGYKWDSVIGTLTRTTGRDNKQVTPDMRGRGPPHHKISEDAVVSVVKYSESVCLTHRDLYKMKSLESLARFGKSDMIGTLRNYGLTALQLFKDYKTKHPNQKLSYASFRRVFKRVHSAIVLSDYPHFGDPSYLNKEISLDMDEDSPNTDQHGASTSTCEEEDNEIFDDDDDGEPEYLDNSDLEGLPVVPTPVLDQQNVKRHDPCSDDELGLSDGDGVGCADSSRLNMPESVLTHVHSDLQRGSKSYSYPEEGKNFRPIPGHMPFPQSFEYIPHAHSSLSESYVPRSAAEESLTCEQTFLPVSNFTGGGASSYPAQFSSQQNSQFLSRLTKEPSHYQKSEIPHTQHVNLENCDLIYDRATSQYHSMVSRLAENQHSDDQGSFPPHHAALDPRVDCGYRTQNAFPTMNELGQNYYLNPSHYAGNQPQTHFMSLPNTQPPNSSLVVPNQSGIPFGSFTNFAESCAPADTTYTNSFLKPDKVEQTKQSSEGEAQSIPLKMKRQKGRPGKISNKGLEGAGEKSSGRSKSVRNFGSSYPMLSPCSCKKLQCGQKFSEEARQKIHDSFWALGSYNNRKQWLLHHIKRIDIKRRRVDCPQSFRKNETRYYFLPQSENVGDVLEVCKTFFLRTLGYKWDKVIDTLRKTTPRGGAVSQPDGRGRRSPAHKISVVITQSVLSYVRSVWQAAEMNHSTASTSLTTGGSKGSKVKPSNGQHIPFGLSMQNMYNNYIAKHKDHKISYRSFCRICKSTDFNVMSTC</sequence>
<evidence type="ECO:0000313" key="3">
    <source>
        <dbReference type="Proteomes" id="UP000762676"/>
    </source>
</evidence>
<feature type="compositionally biased region" description="Basic and acidic residues" evidence="1">
    <location>
        <begin position="12"/>
        <end position="22"/>
    </location>
</feature>
<keyword evidence="3" id="KW-1185">Reference proteome</keyword>
<feature type="region of interest" description="Disordered" evidence="1">
    <location>
        <begin position="1"/>
        <end position="26"/>
    </location>
</feature>
<feature type="compositionally biased region" description="Acidic residues" evidence="1">
    <location>
        <begin position="1121"/>
        <end position="1144"/>
    </location>
</feature>
<feature type="compositionally biased region" description="Basic and acidic residues" evidence="1">
    <location>
        <begin position="426"/>
        <end position="438"/>
    </location>
</feature>
<feature type="compositionally biased region" description="Basic and acidic residues" evidence="1">
    <location>
        <begin position="63"/>
        <end position="81"/>
    </location>
</feature>
<evidence type="ECO:0000256" key="1">
    <source>
        <dbReference type="SAM" id="MobiDB-lite"/>
    </source>
</evidence>
<reference evidence="2 3" key="1">
    <citation type="journal article" date="2021" name="Elife">
        <title>Chloroplast acquisition without the gene transfer in kleptoplastic sea slugs, Plakobranchus ocellatus.</title>
        <authorList>
            <person name="Maeda T."/>
            <person name="Takahashi S."/>
            <person name="Yoshida T."/>
            <person name="Shimamura S."/>
            <person name="Takaki Y."/>
            <person name="Nagai Y."/>
            <person name="Toyoda A."/>
            <person name="Suzuki Y."/>
            <person name="Arimoto A."/>
            <person name="Ishii H."/>
            <person name="Satoh N."/>
            <person name="Nishiyama T."/>
            <person name="Hasebe M."/>
            <person name="Maruyama T."/>
            <person name="Minagawa J."/>
            <person name="Obokata J."/>
            <person name="Shigenobu S."/>
        </authorList>
    </citation>
    <scope>NUCLEOTIDE SEQUENCE [LARGE SCALE GENOMIC DNA]</scope>
</reference>
<organism evidence="2 3">
    <name type="scientific">Elysia marginata</name>
    <dbReference type="NCBI Taxonomy" id="1093978"/>
    <lineage>
        <taxon>Eukaryota</taxon>
        <taxon>Metazoa</taxon>
        <taxon>Spiralia</taxon>
        <taxon>Lophotrochozoa</taxon>
        <taxon>Mollusca</taxon>
        <taxon>Gastropoda</taxon>
        <taxon>Heterobranchia</taxon>
        <taxon>Euthyneura</taxon>
        <taxon>Panpulmonata</taxon>
        <taxon>Sacoglossa</taxon>
        <taxon>Placobranchoidea</taxon>
        <taxon>Plakobranchidae</taxon>
        <taxon>Elysia</taxon>
    </lineage>
</organism>
<feature type="region of interest" description="Disordered" evidence="1">
    <location>
        <begin position="364"/>
        <end position="443"/>
    </location>
</feature>
<feature type="compositionally biased region" description="Polar residues" evidence="1">
    <location>
        <begin position="415"/>
        <end position="425"/>
    </location>
</feature>
<comment type="caution">
    <text evidence="2">The sequence shown here is derived from an EMBL/GenBank/DDBJ whole genome shotgun (WGS) entry which is preliminary data.</text>
</comment>
<dbReference type="EMBL" id="BMAT01010982">
    <property type="protein sequence ID" value="GFR64323.1"/>
    <property type="molecule type" value="Genomic_DNA"/>
</dbReference>
<feature type="region of interest" description="Disordered" evidence="1">
    <location>
        <begin position="1103"/>
        <end position="1174"/>
    </location>
</feature>
<feature type="compositionally biased region" description="Acidic residues" evidence="1">
    <location>
        <begin position="378"/>
        <end position="388"/>
    </location>
</feature>
<feature type="region of interest" description="Disordered" evidence="1">
    <location>
        <begin position="771"/>
        <end position="790"/>
    </location>
</feature>
<dbReference type="Proteomes" id="UP000762676">
    <property type="component" value="Unassembled WGS sequence"/>
</dbReference>
<protein>
    <submittedName>
        <fullName evidence="2">Uncharacterized protein</fullName>
    </submittedName>
</protein>
<proteinExistence type="predicted"/>
<name>A0AAV4EV44_9GAST</name>
<feature type="region of interest" description="Disordered" evidence="1">
    <location>
        <begin position="1387"/>
        <end position="1407"/>
    </location>
</feature>
<accession>A0AAV4EV44</accession>
<feature type="region of interest" description="Disordered" evidence="1">
    <location>
        <begin position="979"/>
        <end position="998"/>
    </location>
</feature>
<feature type="region of interest" description="Disordered" evidence="1">
    <location>
        <begin position="55"/>
        <end position="108"/>
    </location>
</feature>
<feature type="region of interest" description="Disordered" evidence="1">
    <location>
        <begin position="918"/>
        <end position="937"/>
    </location>
</feature>
<evidence type="ECO:0000313" key="2">
    <source>
        <dbReference type="EMBL" id="GFR64323.1"/>
    </source>
</evidence>
<feature type="compositionally biased region" description="Polar residues" evidence="1">
    <location>
        <begin position="771"/>
        <end position="785"/>
    </location>
</feature>
<dbReference type="PANTHER" id="PTHR10773">
    <property type="entry name" value="DNA-DIRECTED RNA POLYMERASES I, II, AND III SUBUNIT RPABC2"/>
    <property type="match status" value="1"/>
</dbReference>
<feature type="compositionally biased region" description="Polar residues" evidence="1">
    <location>
        <begin position="1110"/>
        <end position="1120"/>
    </location>
</feature>
<gene>
    <name evidence="2" type="ORF">ElyMa_005503900</name>
</gene>
<feature type="region of interest" description="Disordered" evidence="1">
    <location>
        <begin position="1435"/>
        <end position="1489"/>
    </location>
</feature>
<feature type="compositionally biased region" description="Basic and acidic residues" evidence="1">
    <location>
        <begin position="389"/>
        <end position="404"/>
    </location>
</feature>